<reference evidence="2 3" key="1">
    <citation type="journal article" date="2011" name="Stand. Genomic Sci.">
        <title>Complete genome sequence of Syntrophobotulus glycolicus type strain (FlGlyR).</title>
        <authorList>
            <person name="Han C."/>
            <person name="Mwirichia R."/>
            <person name="Chertkov O."/>
            <person name="Held B."/>
            <person name="Lapidus A."/>
            <person name="Nolan M."/>
            <person name="Lucas S."/>
            <person name="Hammon N."/>
            <person name="Deshpande S."/>
            <person name="Cheng J.F."/>
            <person name="Tapia R."/>
            <person name="Goodwin L."/>
            <person name="Pitluck S."/>
            <person name="Huntemann M."/>
            <person name="Liolios K."/>
            <person name="Ivanova N."/>
            <person name="Pagani I."/>
            <person name="Mavromatis K."/>
            <person name="Ovchinikova G."/>
            <person name="Pati A."/>
            <person name="Chen A."/>
            <person name="Palaniappan K."/>
            <person name="Land M."/>
            <person name="Hauser L."/>
            <person name="Brambilla E.M."/>
            <person name="Rohde M."/>
            <person name="Spring S."/>
            <person name="Sikorski J."/>
            <person name="Goker M."/>
            <person name="Woyke T."/>
            <person name="Bristow J."/>
            <person name="Eisen J.A."/>
            <person name="Markowitz V."/>
            <person name="Hugenholtz P."/>
            <person name="Kyrpides N.C."/>
            <person name="Klenk H.P."/>
            <person name="Detter J.C."/>
        </authorList>
    </citation>
    <scope>NUCLEOTIDE SEQUENCE [LARGE SCALE GENOMIC DNA]</scope>
    <source>
        <strain evidence="3">DSM 8271 / FlGlyR</strain>
    </source>
</reference>
<evidence type="ECO:0008006" key="4">
    <source>
        <dbReference type="Google" id="ProtNLM"/>
    </source>
</evidence>
<name>F0SX82_SYNGF</name>
<feature type="chain" id="PRO_5038900606" description="Lipoprotein" evidence="1">
    <location>
        <begin position="21"/>
        <end position="125"/>
    </location>
</feature>
<organism evidence="2 3">
    <name type="scientific">Syntrophobotulus glycolicus (strain DSM 8271 / FlGlyR)</name>
    <dbReference type="NCBI Taxonomy" id="645991"/>
    <lineage>
        <taxon>Bacteria</taxon>
        <taxon>Bacillati</taxon>
        <taxon>Bacillota</taxon>
        <taxon>Clostridia</taxon>
        <taxon>Eubacteriales</taxon>
        <taxon>Desulfitobacteriaceae</taxon>
        <taxon>Syntrophobotulus</taxon>
    </lineage>
</organism>
<dbReference type="RefSeq" id="WP_013625762.1">
    <property type="nucleotide sequence ID" value="NC_015172.1"/>
</dbReference>
<evidence type="ECO:0000313" key="2">
    <source>
        <dbReference type="EMBL" id="ADY56942.1"/>
    </source>
</evidence>
<feature type="signal peptide" evidence="1">
    <location>
        <begin position="1"/>
        <end position="20"/>
    </location>
</feature>
<dbReference type="Proteomes" id="UP000007488">
    <property type="component" value="Chromosome"/>
</dbReference>
<dbReference type="OrthoDB" id="9913933at2"/>
<gene>
    <name evidence="2" type="ordered locus">Sgly_2666</name>
</gene>
<protein>
    <recommendedName>
        <fullName evidence="4">Lipoprotein</fullName>
    </recommendedName>
</protein>
<dbReference type="EMBL" id="CP002547">
    <property type="protein sequence ID" value="ADY56942.1"/>
    <property type="molecule type" value="Genomic_DNA"/>
</dbReference>
<sequence>MKSRLLIALVVLIFTFMALSGCSKENPPAADPGVTQPEANYSIKYEVINDQDYGTDLKNHSFRVVVAADASDDQLLWLFNKLDNKKYTDVTVWFFSDKKLVDNGDPYDVAIAKRIGRAGEPKITK</sequence>
<evidence type="ECO:0000313" key="3">
    <source>
        <dbReference type="Proteomes" id="UP000007488"/>
    </source>
</evidence>
<dbReference type="KEGG" id="sgy:Sgly_2666"/>
<dbReference type="PROSITE" id="PS51257">
    <property type="entry name" value="PROKAR_LIPOPROTEIN"/>
    <property type="match status" value="1"/>
</dbReference>
<proteinExistence type="predicted"/>
<keyword evidence="1" id="KW-0732">Signal</keyword>
<reference evidence="3" key="2">
    <citation type="submission" date="2011-02" db="EMBL/GenBank/DDBJ databases">
        <title>The complete genome of Syntrophobotulus glycolicus DSM 8271.</title>
        <authorList>
            <person name="Lucas S."/>
            <person name="Copeland A."/>
            <person name="Lapidus A."/>
            <person name="Bruce D."/>
            <person name="Goodwin L."/>
            <person name="Pitluck S."/>
            <person name="Kyrpides N."/>
            <person name="Mavromatis K."/>
            <person name="Pagani I."/>
            <person name="Ivanova N."/>
            <person name="Mikhailova N."/>
            <person name="Chertkov O."/>
            <person name="Held B."/>
            <person name="Detter J.C."/>
            <person name="Tapia R."/>
            <person name="Han C."/>
            <person name="Land M."/>
            <person name="Hauser L."/>
            <person name="Markowitz V."/>
            <person name="Cheng J.-F."/>
            <person name="Hugenholtz P."/>
            <person name="Woyke T."/>
            <person name="Wu D."/>
            <person name="Spring S."/>
            <person name="Schroeder M."/>
            <person name="Brambilla E."/>
            <person name="Klenk H.-P."/>
            <person name="Eisen J.A."/>
        </authorList>
    </citation>
    <scope>NUCLEOTIDE SEQUENCE [LARGE SCALE GENOMIC DNA]</scope>
    <source>
        <strain evidence="3">DSM 8271 / FlGlyR</strain>
    </source>
</reference>
<dbReference type="HOGENOM" id="CLU_1991568_0_0_9"/>
<dbReference type="AlphaFoldDB" id="F0SX82"/>
<keyword evidence="3" id="KW-1185">Reference proteome</keyword>
<evidence type="ECO:0000256" key="1">
    <source>
        <dbReference type="SAM" id="SignalP"/>
    </source>
</evidence>
<accession>F0SX82</accession>